<organism evidence="1 2">
    <name type="scientific">Cercophora newfieldiana</name>
    <dbReference type="NCBI Taxonomy" id="92897"/>
    <lineage>
        <taxon>Eukaryota</taxon>
        <taxon>Fungi</taxon>
        <taxon>Dikarya</taxon>
        <taxon>Ascomycota</taxon>
        <taxon>Pezizomycotina</taxon>
        <taxon>Sordariomycetes</taxon>
        <taxon>Sordariomycetidae</taxon>
        <taxon>Sordariales</taxon>
        <taxon>Lasiosphaeriaceae</taxon>
        <taxon>Cercophora</taxon>
    </lineage>
</organism>
<dbReference type="AlphaFoldDB" id="A0AA39XW36"/>
<reference evidence="1" key="1">
    <citation type="submission" date="2023-06" db="EMBL/GenBank/DDBJ databases">
        <title>Genome-scale phylogeny and comparative genomics of the fungal order Sordariales.</title>
        <authorList>
            <consortium name="Lawrence Berkeley National Laboratory"/>
            <person name="Hensen N."/>
            <person name="Bonometti L."/>
            <person name="Westerberg I."/>
            <person name="Brannstrom I.O."/>
            <person name="Guillou S."/>
            <person name="Cros-Aarteil S."/>
            <person name="Calhoun S."/>
            <person name="Haridas S."/>
            <person name="Kuo A."/>
            <person name="Mondo S."/>
            <person name="Pangilinan J."/>
            <person name="Riley R."/>
            <person name="Labutti K."/>
            <person name="Andreopoulos B."/>
            <person name="Lipzen A."/>
            <person name="Chen C."/>
            <person name="Yanf M."/>
            <person name="Daum C."/>
            <person name="Ng V."/>
            <person name="Clum A."/>
            <person name="Steindorff A."/>
            <person name="Ohm R."/>
            <person name="Martin F."/>
            <person name="Silar P."/>
            <person name="Natvig D."/>
            <person name="Lalanne C."/>
            <person name="Gautier V."/>
            <person name="Ament-Velasquez S.L."/>
            <person name="Kruys A."/>
            <person name="Hutchinson M.I."/>
            <person name="Powell A.J."/>
            <person name="Barry K."/>
            <person name="Miller A.N."/>
            <person name="Grigoriev I.V."/>
            <person name="Debuchy R."/>
            <person name="Gladieux P."/>
            <person name="Thoren M.H."/>
            <person name="Johannesson H."/>
        </authorList>
    </citation>
    <scope>NUCLEOTIDE SEQUENCE</scope>
    <source>
        <strain evidence="1">SMH2532-1</strain>
    </source>
</reference>
<comment type="caution">
    <text evidence="1">The sequence shown here is derived from an EMBL/GenBank/DDBJ whole genome shotgun (WGS) entry which is preliminary data.</text>
</comment>
<evidence type="ECO:0000313" key="2">
    <source>
        <dbReference type="Proteomes" id="UP001174936"/>
    </source>
</evidence>
<protein>
    <recommendedName>
        <fullName evidence="3">F-box domain-containing protein</fullName>
    </recommendedName>
</protein>
<proteinExistence type="predicted"/>
<evidence type="ECO:0000313" key="1">
    <source>
        <dbReference type="EMBL" id="KAK0641343.1"/>
    </source>
</evidence>
<keyword evidence="2" id="KW-1185">Reference proteome</keyword>
<dbReference type="EMBL" id="JAULSV010000006">
    <property type="protein sequence ID" value="KAK0641343.1"/>
    <property type="molecule type" value="Genomic_DNA"/>
</dbReference>
<accession>A0AA39XW36</accession>
<gene>
    <name evidence="1" type="ORF">B0T16DRAFT_461416</name>
</gene>
<sequence length="554" mass="62524">MTRQRPVLALPSLPWELEELIFQQLLPVGPVTTRQSTGDDPRITESHAEFNATLGSICRTSRRFSQIATRILYQHVVLKDAAQLIYFFRTIATSPHLRLLVRNLVWAGFIPPLDPVAVGGHDLITARSMMALVGDTWMLKTVKRCWSGMQWPPPGDKAMERICLRLGLSDPVHFCSGHILGAVISLCPRLESLFAVLNQTNKMIISPKGRVLRRCPEFSGLLQIPEWDLFQYHSPLPGSVPYPLQCSFLQSLKTISIEPHSDRNAESYWSVFTLEPILRSCPKIESVEIKGTVSWRELQTRGSEWQPPAVSSDSVKQLILTRAIHPEDSMSTIVDTFPKLEALYAEFVETSHAGTYRAWLTREHFQNALASLGDTLETLHFTSAPGETWQFIGIEPLLYPVLKDMSVLKHLVVEFAWLIDRNNLPLVFDEVYLPSGLVSLHLLDFWGASRSEYYPKFPDGMEPLGFLAVVLNGLLEGNRLGRFPDLKAVKISSPCFETLGRRKSTEVDGVTAKEASNFDFFFKRVFKDLGVELSLGGIDKRTEHGQWSWSSISY</sequence>
<name>A0AA39XW36_9PEZI</name>
<evidence type="ECO:0008006" key="3">
    <source>
        <dbReference type="Google" id="ProtNLM"/>
    </source>
</evidence>
<dbReference type="Proteomes" id="UP001174936">
    <property type="component" value="Unassembled WGS sequence"/>
</dbReference>